<accession>A0ABR7S153</accession>
<dbReference type="InterPro" id="IPR036286">
    <property type="entry name" value="LexA/Signal_pep-like_sf"/>
</dbReference>
<gene>
    <name evidence="2" type="ORF">A9179_10365</name>
</gene>
<dbReference type="Gene3D" id="2.10.109.10">
    <property type="entry name" value="Umud Fragment, subunit A"/>
    <property type="match status" value="1"/>
</dbReference>
<reference evidence="2 3" key="1">
    <citation type="submission" date="2016-06" db="EMBL/GenBank/DDBJ databases">
        <authorList>
            <person name="Ramos C."/>
            <person name="Pintado A."/>
            <person name="Crespo-Gomez J.I."/>
        </authorList>
    </citation>
    <scope>NUCLEOTIDE SEQUENCE [LARGE SCALE GENOMIC DNA]</scope>
    <source>
        <strain evidence="2 3">AVO110</strain>
    </source>
</reference>
<name>A0ABR7S153_AQUAC</name>
<organism evidence="2 3">
    <name type="scientific">Aquipseudomonas alcaligenes</name>
    <name type="common">Pseudomonas alcaligenes</name>
    <dbReference type="NCBI Taxonomy" id="43263"/>
    <lineage>
        <taxon>Bacteria</taxon>
        <taxon>Pseudomonadati</taxon>
        <taxon>Pseudomonadota</taxon>
        <taxon>Gammaproteobacteria</taxon>
        <taxon>Pseudomonadales</taxon>
        <taxon>Pseudomonadaceae</taxon>
        <taxon>Aquipseudomonas</taxon>
    </lineage>
</organism>
<feature type="domain" description="Peptidase S24/S26A/S26B/S26C" evidence="1">
    <location>
        <begin position="21"/>
        <end position="138"/>
    </location>
</feature>
<keyword evidence="3" id="KW-1185">Reference proteome</keyword>
<evidence type="ECO:0000313" key="3">
    <source>
        <dbReference type="Proteomes" id="UP000744555"/>
    </source>
</evidence>
<evidence type="ECO:0000313" key="2">
    <source>
        <dbReference type="EMBL" id="MBC9250679.1"/>
    </source>
</evidence>
<protein>
    <recommendedName>
        <fullName evidence="1">Peptidase S24/S26A/S26B/S26C domain-containing protein</fullName>
    </recommendedName>
</protein>
<dbReference type="Pfam" id="PF00717">
    <property type="entry name" value="Peptidase_S24"/>
    <property type="match status" value="1"/>
</dbReference>
<comment type="caution">
    <text evidence="2">The sequence shown here is derived from an EMBL/GenBank/DDBJ whole genome shotgun (WGS) entry which is preliminary data.</text>
</comment>
<dbReference type="InterPro" id="IPR015927">
    <property type="entry name" value="Peptidase_S24_S26A/B/C"/>
</dbReference>
<dbReference type="RefSeq" id="WP_137973149.1">
    <property type="nucleotide sequence ID" value="NZ_LZEU01000001.1"/>
</dbReference>
<evidence type="ECO:0000259" key="1">
    <source>
        <dbReference type="Pfam" id="PF00717"/>
    </source>
</evidence>
<sequence length="147" mass="16352">MSSLSILARSELIRERLLTDVAAGLRITGFQSPADDEKERGLSLDLLTDLGAPHMWPVRVLDMSLVGFGIFQGDRLVINRAAGHVDDRLVIVDLGSEGYQVRWVVKDMFGGRWLRAAESHIQDVQLDGEVPIEVWGVVRFILSKVAE</sequence>
<dbReference type="EMBL" id="LZEU01000001">
    <property type="protein sequence ID" value="MBC9250679.1"/>
    <property type="molecule type" value="Genomic_DNA"/>
</dbReference>
<dbReference type="SUPFAM" id="SSF51306">
    <property type="entry name" value="LexA/Signal peptidase"/>
    <property type="match status" value="1"/>
</dbReference>
<proteinExistence type="predicted"/>
<dbReference type="Proteomes" id="UP000744555">
    <property type="component" value="Unassembled WGS sequence"/>
</dbReference>